<dbReference type="EMBL" id="BAEQ01000004">
    <property type="protein sequence ID" value="GAC27081.1"/>
    <property type="molecule type" value="Genomic_DNA"/>
</dbReference>
<keyword evidence="1" id="KW-0472">Membrane</keyword>
<dbReference type="EC" id="2.1.1.107" evidence="2"/>
<keyword evidence="1" id="KW-0812">Transmembrane</keyword>
<feature type="transmembrane region" description="Helical" evidence="1">
    <location>
        <begin position="43"/>
        <end position="67"/>
    </location>
</feature>
<keyword evidence="2" id="KW-0808">Transferase</keyword>
<dbReference type="PANTHER" id="PTHR38043">
    <property type="entry name" value="PROTEIN HEMX"/>
    <property type="match status" value="1"/>
</dbReference>
<dbReference type="RefSeq" id="WP_006008296.1">
    <property type="nucleotide sequence ID" value="NZ_AUAV01000013.1"/>
</dbReference>
<gene>
    <name evidence="2" type="primary">hemX</name>
    <name evidence="2" type="ORF">GPAL_0200</name>
</gene>
<comment type="caution">
    <text evidence="2">The sequence shown here is derived from an EMBL/GenBank/DDBJ whole genome shotgun (WGS) entry which is preliminary data.</text>
</comment>
<dbReference type="Proteomes" id="UP000006251">
    <property type="component" value="Unassembled WGS sequence"/>
</dbReference>
<evidence type="ECO:0000256" key="1">
    <source>
        <dbReference type="SAM" id="Phobius"/>
    </source>
</evidence>
<evidence type="ECO:0000313" key="2">
    <source>
        <dbReference type="EMBL" id="GAC27081.1"/>
    </source>
</evidence>
<dbReference type="STRING" id="1121922.GCA_000428905_02486"/>
<sequence length="399" mass="44317">MSDKESPHSDTTLKNPDNVVEDAVIIESDPDAKAAPKKVKTGGLWLFSIVNFLLIIGICAAAAWTGYQWQQNQTNDSDIGAKIEAELLSMDSSIAKIDASVAKYDAELVSINEGLSEQNQVLNKNMDSLLQQILQNVDENQVLKSRIADLSGRRPADWLLAEADYLVRIAGRKLWLENDVSTAMLMLQAADSRLEDIGDPSLFPVRKLIAEDIQALHQINPVSINSVALALSGMIPQVNNLPLNALKIPEIEDNKAENELSESISDWRVNISKTWNSLVDDFIQIETSDKPVLPYLSTKQRWLITEQLKLALSQSKSAALDEQETLYLNALQQATALLVEHFQLDDNNVKQFADALQQLQNTDIAKDYPRQLQSADALKDIIDQRVKSVFKNNTDTGAL</sequence>
<keyword evidence="2" id="KW-0489">Methyltransferase</keyword>
<dbReference type="AlphaFoldDB" id="K6YSW8"/>
<protein>
    <submittedName>
        <fullName evidence="2">Uroporphyrin-III C-methyltransferase</fullName>
        <ecNumber evidence="2">2.1.1.107</ecNumber>
    </submittedName>
</protein>
<dbReference type="OrthoDB" id="5739852at2"/>
<accession>K6YSW8</accession>
<dbReference type="GO" id="GO:0004851">
    <property type="term" value="F:uroporphyrin-III C-methyltransferase activity"/>
    <property type="evidence" value="ECO:0007669"/>
    <property type="project" value="UniProtKB-EC"/>
</dbReference>
<evidence type="ECO:0000313" key="3">
    <source>
        <dbReference type="Proteomes" id="UP000006251"/>
    </source>
</evidence>
<dbReference type="GO" id="GO:0032259">
    <property type="term" value="P:methylation"/>
    <property type="evidence" value="ECO:0007669"/>
    <property type="project" value="UniProtKB-KW"/>
</dbReference>
<organism evidence="2 3">
    <name type="scientific">Brumicola pallidula DSM 14239 = ACAM 615</name>
    <dbReference type="NCBI Taxonomy" id="1121922"/>
    <lineage>
        <taxon>Bacteria</taxon>
        <taxon>Pseudomonadati</taxon>
        <taxon>Pseudomonadota</taxon>
        <taxon>Gammaproteobacteria</taxon>
        <taxon>Alteromonadales</taxon>
        <taxon>Alteromonadaceae</taxon>
        <taxon>Brumicola</taxon>
    </lineage>
</organism>
<dbReference type="PANTHER" id="PTHR38043:SF1">
    <property type="entry name" value="PROTEIN HEMX"/>
    <property type="match status" value="1"/>
</dbReference>
<proteinExistence type="predicted"/>
<name>K6YSW8_9ALTE</name>
<keyword evidence="1" id="KW-1133">Transmembrane helix</keyword>
<reference evidence="3" key="1">
    <citation type="journal article" date="2014" name="Environ. Microbiol.">
        <title>Comparative genomics of the marine bacterial genus Glaciecola reveals the high degree of genomic diversity and genomic characteristic for cold adaptation.</title>
        <authorList>
            <person name="Qin Q.L."/>
            <person name="Xie B.B."/>
            <person name="Yu Y."/>
            <person name="Shu Y.L."/>
            <person name="Rong J.C."/>
            <person name="Zhang Y.J."/>
            <person name="Zhao D.L."/>
            <person name="Chen X.L."/>
            <person name="Zhang X.Y."/>
            <person name="Chen B."/>
            <person name="Zhou B.C."/>
            <person name="Zhang Y.Z."/>
        </authorList>
    </citation>
    <scope>NUCLEOTIDE SEQUENCE [LARGE SCALE GENOMIC DNA]</scope>
    <source>
        <strain evidence="3">ACAM 615</strain>
    </source>
</reference>
<dbReference type="Pfam" id="PF04375">
    <property type="entry name" value="HemX"/>
    <property type="match status" value="1"/>
</dbReference>
<keyword evidence="3" id="KW-1185">Reference proteome</keyword>
<dbReference type="InterPro" id="IPR007470">
    <property type="entry name" value="HemX"/>
</dbReference>